<dbReference type="InterPro" id="IPR031884">
    <property type="entry name" value="Sil1_fungi"/>
</dbReference>
<dbReference type="GO" id="GO:0000774">
    <property type="term" value="F:adenyl-nucleotide exchange factor activity"/>
    <property type="evidence" value="ECO:0007669"/>
    <property type="project" value="InterPro"/>
</dbReference>
<sequence length="348" mass="39004">MDINSGQREARLNVPMEGDEGFQEALLEALKDLPTEQSVVVVPQPEGETEQEESKPAMRDQVPISPPVYESAGKVIPPPPTSGDEISTFQAALIFIKTEARLFDKALDDLSDLAHDIYYGLEIAKDAPVMEKLLCLIIGSGSEKYPAKEKSRDRKAASIIASAVQNNPTALKEIGNLWKMLVYPTCGGELYEGKSAGKKDSISILRNRLGREKDPQTLKAKVTAISGLLKEPVIRKDFLDKGGMEILLAIFLKKGVDFDIVRKKVLELVNDNFLDEGMGAELRLWPKMPVNEGKLCRTKGRMLEDGCWEFHVDSFFRERQNALWAGEFVRKLKERRAEWGDSIRDREL</sequence>
<evidence type="ECO:0000256" key="3">
    <source>
        <dbReference type="ARBA" id="ARBA00015352"/>
    </source>
</evidence>
<evidence type="ECO:0000256" key="9">
    <source>
        <dbReference type="SAM" id="MobiDB-lite"/>
    </source>
</evidence>
<keyword evidence="8" id="KW-0811">Translocation</keyword>
<dbReference type="PANTHER" id="PTHR19316">
    <property type="entry name" value="PROTEIN FOLDING REGULATOR"/>
    <property type="match status" value="1"/>
</dbReference>
<evidence type="ECO:0000256" key="7">
    <source>
        <dbReference type="ARBA" id="ARBA00022927"/>
    </source>
</evidence>
<dbReference type="InterPro" id="IPR050693">
    <property type="entry name" value="Hsp70_NEF-Inhibitors"/>
</dbReference>
<keyword evidence="6" id="KW-0256">Endoplasmic reticulum</keyword>
<dbReference type="Gene3D" id="1.25.10.10">
    <property type="entry name" value="Leucine-rich Repeat Variant"/>
    <property type="match status" value="1"/>
</dbReference>
<accession>A0A2J6QKN9</accession>
<gene>
    <name evidence="10" type="ORF">NA56DRAFT_563259</name>
</gene>
<dbReference type="GO" id="GO:0015031">
    <property type="term" value="P:protein transport"/>
    <property type="evidence" value="ECO:0007669"/>
    <property type="project" value="UniProtKB-KW"/>
</dbReference>
<reference evidence="10 11" key="1">
    <citation type="submission" date="2016-05" db="EMBL/GenBank/DDBJ databases">
        <title>A degradative enzymes factory behind the ericoid mycorrhizal symbiosis.</title>
        <authorList>
            <consortium name="DOE Joint Genome Institute"/>
            <person name="Martino E."/>
            <person name="Morin E."/>
            <person name="Grelet G."/>
            <person name="Kuo A."/>
            <person name="Kohler A."/>
            <person name="Daghino S."/>
            <person name="Barry K."/>
            <person name="Choi C."/>
            <person name="Cichocki N."/>
            <person name="Clum A."/>
            <person name="Copeland A."/>
            <person name="Hainaut M."/>
            <person name="Haridas S."/>
            <person name="Labutti K."/>
            <person name="Lindquist E."/>
            <person name="Lipzen A."/>
            <person name="Khouja H.-R."/>
            <person name="Murat C."/>
            <person name="Ohm R."/>
            <person name="Olson A."/>
            <person name="Spatafora J."/>
            <person name="Veneault-Fourrey C."/>
            <person name="Henrissat B."/>
            <person name="Grigoriev I."/>
            <person name="Martin F."/>
            <person name="Perotto S."/>
        </authorList>
    </citation>
    <scope>NUCLEOTIDE SEQUENCE [LARGE SCALE GENOMIC DNA]</scope>
    <source>
        <strain evidence="10 11">UAMH 7357</strain>
    </source>
</reference>
<feature type="region of interest" description="Disordered" evidence="9">
    <location>
        <begin position="37"/>
        <end position="61"/>
    </location>
</feature>
<evidence type="ECO:0000313" key="11">
    <source>
        <dbReference type="Proteomes" id="UP000235672"/>
    </source>
</evidence>
<dbReference type="EMBL" id="KZ613467">
    <property type="protein sequence ID" value="PMD26809.1"/>
    <property type="molecule type" value="Genomic_DNA"/>
</dbReference>
<dbReference type="PANTHER" id="PTHR19316:SF18">
    <property type="entry name" value="HSP70-BINDING PROTEIN 1"/>
    <property type="match status" value="1"/>
</dbReference>
<dbReference type="AlphaFoldDB" id="A0A2J6QKN9"/>
<keyword evidence="5" id="KW-0732">Signal</keyword>
<dbReference type="Pfam" id="PF16782">
    <property type="entry name" value="SIL1"/>
    <property type="match status" value="1"/>
</dbReference>
<name>A0A2J6QKN9_9HELO</name>
<comment type="subunit">
    <text evidence="2">Interacts with KAR2.</text>
</comment>
<keyword evidence="7" id="KW-0653">Protein transport</keyword>
<evidence type="ECO:0000313" key="10">
    <source>
        <dbReference type="EMBL" id="PMD26809.1"/>
    </source>
</evidence>
<protein>
    <recommendedName>
        <fullName evidence="3">Nucleotide exchange factor SIL1</fullName>
    </recommendedName>
</protein>
<proteinExistence type="inferred from homology"/>
<evidence type="ECO:0000256" key="8">
    <source>
        <dbReference type="ARBA" id="ARBA00023010"/>
    </source>
</evidence>
<keyword evidence="4" id="KW-0813">Transport</keyword>
<dbReference type="Proteomes" id="UP000235672">
    <property type="component" value="Unassembled WGS sequence"/>
</dbReference>
<dbReference type="InterPro" id="IPR011989">
    <property type="entry name" value="ARM-like"/>
</dbReference>
<dbReference type="OrthoDB" id="448649at2759"/>
<keyword evidence="11" id="KW-1185">Reference proteome</keyword>
<dbReference type="STRING" id="1745343.A0A2J6QKN9"/>
<dbReference type="GO" id="GO:0005783">
    <property type="term" value="C:endoplasmic reticulum"/>
    <property type="evidence" value="ECO:0007669"/>
    <property type="project" value="InterPro"/>
</dbReference>
<evidence type="ECO:0000256" key="1">
    <source>
        <dbReference type="ARBA" id="ARBA00010588"/>
    </source>
</evidence>
<evidence type="ECO:0000256" key="2">
    <source>
        <dbReference type="ARBA" id="ARBA00011799"/>
    </source>
</evidence>
<evidence type="ECO:0000256" key="4">
    <source>
        <dbReference type="ARBA" id="ARBA00022448"/>
    </source>
</evidence>
<evidence type="ECO:0000256" key="5">
    <source>
        <dbReference type="ARBA" id="ARBA00022729"/>
    </source>
</evidence>
<comment type="similarity">
    <text evidence="1">Belongs to the SIL1 family.</text>
</comment>
<organism evidence="10 11">
    <name type="scientific">Hyaloscypha hepaticicola</name>
    <dbReference type="NCBI Taxonomy" id="2082293"/>
    <lineage>
        <taxon>Eukaryota</taxon>
        <taxon>Fungi</taxon>
        <taxon>Dikarya</taxon>
        <taxon>Ascomycota</taxon>
        <taxon>Pezizomycotina</taxon>
        <taxon>Leotiomycetes</taxon>
        <taxon>Helotiales</taxon>
        <taxon>Hyaloscyphaceae</taxon>
        <taxon>Hyaloscypha</taxon>
    </lineage>
</organism>
<evidence type="ECO:0000256" key="6">
    <source>
        <dbReference type="ARBA" id="ARBA00022824"/>
    </source>
</evidence>